<name>A0A4Y3PPV3_BREPA</name>
<protein>
    <submittedName>
        <fullName evidence="3">Saccharopine dehydrogenase</fullName>
    </submittedName>
</protein>
<dbReference type="Gene3D" id="3.40.50.720">
    <property type="entry name" value="NAD(P)-binding Rossmann-like Domain"/>
    <property type="match status" value="2"/>
</dbReference>
<dbReference type="EMBL" id="BJMH01000036">
    <property type="protein sequence ID" value="GEB35237.1"/>
    <property type="molecule type" value="Genomic_DNA"/>
</dbReference>
<dbReference type="Gene3D" id="3.30.360.10">
    <property type="entry name" value="Dihydrodipicolinate Reductase, domain 2"/>
    <property type="match status" value="1"/>
</dbReference>
<organism evidence="3 4">
    <name type="scientific">Brevibacillus parabrevis</name>
    <dbReference type="NCBI Taxonomy" id="54914"/>
    <lineage>
        <taxon>Bacteria</taxon>
        <taxon>Bacillati</taxon>
        <taxon>Bacillota</taxon>
        <taxon>Bacilli</taxon>
        <taxon>Bacillales</taxon>
        <taxon>Paenibacillaceae</taxon>
        <taxon>Brevibacillus</taxon>
    </lineage>
</organism>
<evidence type="ECO:0000313" key="3">
    <source>
        <dbReference type="EMBL" id="GEB35237.1"/>
    </source>
</evidence>
<dbReference type="Pfam" id="PF16653">
    <property type="entry name" value="Sacchrp_dh_C"/>
    <property type="match status" value="1"/>
</dbReference>
<dbReference type="PANTHER" id="PTHR43796">
    <property type="entry name" value="CARBOXYNORSPERMIDINE SYNTHASE"/>
    <property type="match status" value="1"/>
</dbReference>
<accession>A0A4Y3PPV3</accession>
<dbReference type="Pfam" id="PF03435">
    <property type="entry name" value="Sacchrp_dh_NADP"/>
    <property type="match status" value="1"/>
</dbReference>
<dbReference type="Proteomes" id="UP000316882">
    <property type="component" value="Unassembled WGS sequence"/>
</dbReference>
<dbReference type="InterPro" id="IPR032095">
    <property type="entry name" value="Sacchrp_dh-like_C"/>
</dbReference>
<proteinExistence type="predicted"/>
<comment type="caution">
    <text evidence="3">The sequence shown here is derived from an EMBL/GenBank/DDBJ whole genome shotgun (WGS) entry which is preliminary data.</text>
</comment>
<dbReference type="STRING" id="54914.AV540_20460"/>
<dbReference type="InterPro" id="IPR036291">
    <property type="entry name" value="NAD(P)-bd_dom_sf"/>
</dbReference>
<dbReference type="InterPro" id="IPR005097">
    <property type="entry name" value="Sacchrp_dh_NADP-bd"/>
</dbReference>
<feature type="domain" description="Saccharopine dehydrogenase NADP binding" evidence="1">
    <location>
        <begin position="3"/>
        <end position="102"/>
    </location>
</feature>
<reference evidence="3 4" key="1">
    <citation type="submission" date="2019-06" db="EMBL/GenBank/DDBJ databases">
        <title>Whole genome shotgun sequence of Brevibacillus parabrevis NBRC 12334.</title>
        <authorList>
            <person name="Hosoyama A."/>
            <person name="Uohara A."/>
            <person name="Ohji S."/>
            <person name="Ichikawa N."/>
        </authorList>
    </citation>
    <scope>NUCLEOTIDE SEQUENCE [LARGE SCALE GENOMIC DNA]</scope>
    <source>
        <strain evidence="3 4">NBRC 12334</strain>
    </source>
</reference>
<dbReference type="SUPFAM" id="SSF51735">
    <property type="entry name" value="NAD(P)-binding Rossmann-fold domains"/>
    <property type="match status" value="1"/>
</dbReference>
<gene>
    <name evidence="3" type="primary">lys1</name>
    <name evidence="3" type="ORF">BPA01_48170</name>
</gene>
<dbReference type="AlphaFoldDB" id="A0A4Y3PPV3"/>
<evidence type="ECO:0000313" key="4">
    <source>
        <dbReference type="Proteomes" id="UP000316882"/>
    </source>
</evidence>
<feature type="domain" description="Saccharopine dehydrogenase-like C-terminal" evidence="2">
    <location>
        <begin position="125"/>
        <end position="377"/>
    </location>
</feature>
<dbReference type="PANTHER" id="PTHR43796:SF2">
    <property type="entry name" value="CARBOXYNORSPERMIDINE SYNTHASE"/>
    <property type="match status" value="1"/>
</dbReference>
<keyword evidence="4" id="KW-1185">Reference proteome</keyword>
<sequence>MKVLCLGGAGRICRESILDLVQYSSFEKITVADFNEAEGRKIVESLQDPRVDFIQINVHDHEDTVNKMRGYDIVMDGTTITLNGLSTACIAEAGCHGVNLNGFGAEEASDHIFKQNGKTCVPGFGMTPGVTQMMAMHAANQLDRVESVRVSHGAFRPIAFSRSITETTTYEYDPLLPGRVVFENGEFIQVPPFARPREIQLPEPYGQTVQYIIPHAETKTLATALADKHVQLIEVRGTWPAKNMQLVRALYDWGFMRNDKINVNGKEIGILDCISEYLFHSTEGQETELYGYSLHVEVIGEKDGQRVQHVLYHTHPASDGSVEGWEKLRAYTRNVGIPMAIATEMIAKGMVKKTGVLIPEDAFDPAEVFAELEKRGIYIHEEITQLDAQTSESVQASR</sequence>
<evidence type="ECO:0000259" key="2">
    <source>
        <dbReference type="Pfam" id="PF16653"/>
    </source>
</evidence>
<dbReference type="RefSeq" id="WP_122964708.1">
    <property type="nucleotide sequence ID" value="NZ_BJMH01000036.1"/>
</dbReference>
<evidence type="ECO:0000259" key="1">
    <source>
        <dbReference type="Pfam" id="PF03435"/>
    </source>
</evidence>